<evidence type="ECO:0000313" key="3">
    <source>
        <dbReference type="Proteomes" id="UP000297567"/>
    </source>
</evidence>
<dbReference type="AlphaFoldDB" id="A0A4Z1A8A9"/>
<dbReference type="PANTHER" id="PTHR42658">
    <property type="entry name" value="HYDROLASE TATD"/>
    <property type="match status" value="1"/>
</dbReference>
<dbReference type="Pfam" id="PF01026">
    <property type="entry name" value="TatD_DNase"/>
    <property type="match status" value="1"/>
</dbReference>
<dbReference type="Proteomes" id="UP000297567">
    <property type="component" value="Unassembled WGS sequence"/>
</dbReference>
<feature type="compositionally biased region" description="Polar residues" evidence="1">
    <location>
        <begin position="9"/>
        <end position="21"/>
    </location>
</feature>
<dbReference type="Gene3D" id="3.20.20.140">
    <property type="entry name" value="Metal-dependent hydrolases"/>
    <property type="match status" value="1"/>
</dbReference>
<gene>
    <name evidence="2" type="ORF">EHQ62_02110</name>
</gene>
<evidence type="ECO:0000313" key="2">
    <source>
        <dbReference type="EMBL" id="TGL75645.1"/>
    </source>
</evidence>
<dbReference type="EMBL" id="RQGH01000007">
    <property type="protein sequence ID" value="TGL75645.1"/>
    <property type="molecule type" value="Genomic_DNA"/>
</dbReference>
<dbReference type="SUPFAM" id="SSF51556">
    <property type="entry name" value="Metallo-dependent hydrolases"/>
    <property type="match status" value="1"/>
</dbReference>
<dbReference type="InterPro" id="IPR001130">
    <property type="entry name" value="TatD-like"/>
</dbReference>
<reference evidence="2" key="1">
    <citation type="journal article" date="2019" name="PLoS Negl. Trop. Dis.">
        <title>Revisiting the worldwide diversity of Leptospira species in the environment.</title>
        <authorList>
            <person name="Vincent A.T."/>
            <person name="Schiettekatte O."/>
            <person name="Bourhy P."/>
            <person name="Veyrier F.J."/>
            <person name="Picardeau M."/>
        </authorList>
    </citation>
    <scope>NUCLEOTIDE SEQUENCE [LARGE SCALE GENOMIC DNA]</scope>
    <source>
        <strain evidence="2">201702451</strain>
    </source>
</reference>
<evidence type="ECO:0000256" key="1">
    <source>
        <dbReference type="SAM" id="MobiDB-lite"/>
    </source>
</evidence>
<dbReference type="InterPro" id="IPR032466">
    <property type="entry name" value="Metal_Hydrolase"/>
</dbReference>
<accession>A0A4Z1A8A9</accession>
<name>A0A4Z1A8A9_9LEPT</name>
<dbReference type="GO" id="GO:0016788">
    <property type="term" value="F:hydrolase activity, acting on ester bonds"/>
    <property type="evidence" value="ECO:0007669"/>
    <property type="project" value="InterPro"/>
</dbReference>
<dbReference type="PANTHER" id="PTHR42658:SF1">
    <property type="entry name" value="HYDROLASE TATD"/>
    <property type="match status" value="1"/>
</dbReference>
<dbReference type="RefSeq" id="WP_135640592.1">
    <property type="nucleotide sequence ID" value="NZ_RQGH01000007.1"/>
</dbReference>
<dbReference type="InterPro" id="IPR012022">
    <property type="entry name" value="UCP005295"/>
</dbReference>
<sequence length="341" mass="38977">MCENKKNLENPSHFESQLNSNEQETHVDLKWDDYKEKIKGFKFFDPHIHMVSRTTDDYQNMAQAGILAVIEPAFWVGQPRTGLSTFKDYYSSLVGWERFRSSQFGIKHYCTIGLNSREANNERLADEVMEILPLYIYKEGVVGVGEIGFDDQTELEEKYYRLQLELAKEAKLPVQIHTPHRDKKRGTERSMSIALEHGLDPSWVIVDHNNEETVKSVLDQGFYAAFTIYPFTKMGNKRMVSIVEEYGSERIMVNSSADWGISDPLAIPKTAALMLERGISKETIQKVTYENAIEAFSKSGQIKVSDFEIGLSSDPTEKFYGNSVLRGGQIPKQNQNSLYIE</sequence>
<comment type="caution">
    <text evidence="2">The sequence shown here is derived from an EMBL/GenBank/DDBJ whole genome shotgun (WGS) entry which is preliminary data.</text>
</comment>
<protein>
    <submittedName>
        <fullName evidence="2">Hydrolase TatD</fullName>
    </submittedName>
</protein>
<feature type="region of interest" description="Disordered" evidence="1">
    <location>
        <begin position="1"/>
        <end position="21"/>
    </location>
</feature>
<proteinExistence type="predicted"/>
<organism evidence="2 3">
    <name type="scientific">Leptospira jelokensis</name>
    <dbReference type="NCBI Taxonomy" id="2484931"/>
    <lineage>
        <taxon>Bacteria</taxon>
        <taxon>Pseudomonadati</taxon>
        <taxon>Spirochaetota</taxon>
        <taxon>Spirochaetia</taxon>
        <taxon>Leptospirales</taxon>
        <taxon>Leptospiraceae</taxon>
        <taxon>Leptospira</taxon>
    </lineage>
</organism>
<keyword evidence="2" id="KW-0378">Hydrolase</keyword>
<keyword evidence="3" id="KW-1185">Reference proteome</keyword>